<dbReference type="Proteomes" id="UP000828251">
    <property type="component" value="Unassembled WGS sequence"/>
</dbReference>
<comment type="caution">
    <text evidence="1">The sequence shown here is derived from an EMBL/GenBank/DDBJ whole genome shotgun (WGS) entry which is preliminary data.</text>
</comment>
<keyword evidence="2" id="KW-1185">Reference proteome</keyword>
<evidence type="ECO:0000313" key="1">
    <source>
        <dbReference type="EMBL" id="KAH1096960.1"/>
    </source>
</evidence>
<accession>A0A9D3VTP4</accession>
<gene>
    <name evidence="1" type="ORF">J1N35_013881</name>
</gene>
<dbReference type="AlphaFoldDB" id="A0A9D3VTP4"/>
<name>A0A9D3VTP4_9ROSI</name>
<organism evidence="1 2">
    <name type="scientific">Gossypium stocksii</name>
    <dbReference type="NCBI Taxonomy" id="47602"/>
    <lineage>
        <taxon>Eukaryota</taxon>
        <taxon>Viridiplantae</taxon>
        <taxon>Streptophyta</taxon>
        <taxon>Embryophyta</taxon>
        <taxon>Tracheophyta</taxon>
        <taxon>Spermatophyta</taxon>
        <taxon>Magnoliopsida</taxon>
        <taxon>eudicotyledons</taxon>
        <taxon>Gunneridae</taxon>
        <taxon>Pentapetalae</taxon>
        <taxon>rosids</taxon>
        <taxon>malvids</taxon>
        <taxon>Malvales</taxon>
        <taxon>Malvaceae</taxon>
        <taxon>Malvoideae</taxon>
        <taxon>Gossypium</taxon>
    </lineage>
</organism>
<dbReference type="EMBL" id="JAIQCV010000005">
    <property type="protein sequence ID" value="KAH1096960.1"/>
    <property type="molecule type" value="Genomic_DNA"/>
</dbReference>
<evidence type="ECO:0000313" key="2">
    <source>
        <dbReference type="Proteomes" id="UP000828251"/>
    </source>
</evidence>
<reference evidence="1 2" key="1">
    <citation type="journal article" date="2021" name="Plant Biotechnol. J.">
        <title>Multi-omics assisted identification of the key and species-specific regulatory components of drought-tolerant mechanisms in Gossypium stocksii.</title>
        <authorList>
            <person name="Yu D."/>
            <person name="Ke L."/>
            <person name="Zhang D."/>
            <person name="Wu Y."/>
            <person name="Sun Y."/>
            <person name="Mei J."/>
            <person name="Sun J."/>
            <person name="Sun Y."/>
        </authorList>
    </citation>
    <scope>NUCLEOTIDE SEQUENCE [LARGE SCALE GENOMIC DNA]</scope>
    <source>
        <strain evidence="2">cv. E1</strain>
        <tissue evidence="1">Leaf</tissue>
    </source>
</reference>
<protein>
    <submittedName>
        <fullName evidence="1">Uncharacterized protein</fullName>
    </submittedName>
</protein>
<proteinExistence type="predicted"/>
<sequence>MTKQVEAKESLLAEELLTLEKAQKELYETKMMLEKFNYRSKNLDEILEVDSKDPGK</sequence>